<organism evidence="2 3">
    <name type="scientific">Eleutherodactylus coqui</name>
    <name type="common">Puerto Rican coqui</name>
    <dbReference type="NCBI Taxonomy" id="57060"/>
    <lineage>
        <taxon>Eukaryota</taxon>
        <taxon>Metazoa</taxon>
        <taxon>Chordata</taxon>
        <taxon>Craniata</taxon>
        <taxon>Vertebrata</taxon>
        <taxon>Euteleostomi</taxon>
        <taxon>Amphibia</taxon>
        <taxon>Batrachia</taxon>
        <taxon>Anura</taxon>
        <taxon>Neobatrachia</taxon>
        <taxon>Hyloidea</taxon>
        <taxon>Eleutherodactylidae</taxon>
        <taxon>Eleutherodactylinae</taxon>
        <taxon>Eleutherodactylus</taxon>
        <taxon>Eleutherodactylus</taxon>
    </lineage>
</organism>
<name>A0A8J6B2G4_ELECQ</name>
<dbReference type="EMBL" id="WNTK01014787">
    <property type="protein sequence ID" value="KAG9461969.1"/>
    <property type="molecule type" value="Genomic_DNA"/>
</dbReference>
<gene>
    <name evidence="2" type="ORF">GDO78_015237</name>
</gene>
<feature type="compositionally biased region" description="Acidic residues" evidence="1">
    <location>
        <begin position="52"/>
        <end position="63"/>
    </location>
</feature>
<feature type="compositionally biased region" description="Pro residues" evidence="1">
    <location>
        <begin position="81"/>
        <end position="93"/>
    </location>
</feature>
<evidence type="ECO:0000256" key="1">
    <source>
        <dbReference type="SAM" id="MobiDB-lite"/>
    </source>
</evidence>
<evidence type="ECO:0000313" key="3">
    <source>
        <dbReference type="Proteomes" id="UP000770717"/>
    </source>
</evidence>
<dbReference type="Proteomes" id="UP000770717">
    <property type="component" value="Unassembled WGS sequence"/>
</dbReference>
<feature type="region of interest" description="Disordered" evidence="1">
    <location>
        <begin position="44"/>
        <end position="105"/>
    </location>
</feature>
<comment type="caution">
    <text evidence="2">The sequence shown here is derived from an EMBL/GenBank/DDBJ whole genome shotgun (WGS) entry which is preliminary data.</text>
</comment>
<sequence>MKWWSVRDTYRKELANRQPSGSGRRRKRPYYLAPALCFLRPIMEPRPTADNLQEEPSQDDVTDTEASSPTISLHSDGPEAPEAPPAPPPPSEETPPTSCPQAYHS</sequence>
<protein>
    <submittedName>
        <fullName evidence="2">Uncharacterized protein</fullName>
    </submittedName>
</protein>
<reference evidence="2" key="1">
    <citation type="thesis" date="2020" institute="ProQuest LLC" country="789 East Eisenhower Parkway, Ann Arbor, MI, USA">
        <title>Comparative Genomics and Chromosome Evolution.</title>
        <authorList>
            <person name="Mudd A.B."/>
        </authorList>
    </citation>
    <scope>NUCLEOTIDE SEQUENCE</scope>
    <source>
        <strain evidence="2">HN-11 Male</strain>
        <tissue evidence="2">Kidney and liver</tissue>
    </source>
</reference>
<proteinExistence type="predicted"/>
<keyword evidence="3" id="KW-1185">Reference proteome</keyword>
<accession>A0A8J6B2G4</accession>
<evidence type="ECO:0000313" key="2">
    <source>
        <dbReference type="EMBL" id="KAG9461969.1"/>
    </source>
</evidence>
<dbReference type="AlphaFoldDB" id="A0A8J6B2G4"/>
<feature type="region of interest" description="Disordered" evidence="1">
    <location>
        <begin position="1"/>
        <end position="27"/>
    </location>
</feature>
<feature type="compositionally biased region" description="Polar residues" evidence="1">
    <location>
        <begin position="64"/>
        <end position="73"/>
    </location>
</feature>
<dbReference type="OrthoDB" id="6147983at2759"/>